<feature type="region of interest" description="Disordered" evidence="1">
    <location>
        <begin position="298"/>
        <end position="325"/>
    </location>
</feature>
<feature type="compositionally biased region" description="Acidic residues" evidence="1">
    <location>
        <begin position="21"/>
        <end position="35"/>
    </location>
</feature>
<dbReference type="PANTHER" id="PTHR47350">
    <property type="entry name" value="PROTEIN IWS1 HOMOLOG 1"/>
    <property type="match status" value="1"/>
</dbReference>
<feature type="compositionally biased region" description="Low complexity" evidence="1">
    <location>
        <begin position="304"/>
        <end position="316"/>
    </location>
</feature>
<reference evidence="2 3" key="1">
    <citation type="journal article" date="2024" name="Nat. Commun.">
        <title>Phylogenomics reveals the evolutionary origins of lichenization in chlorophyte algae.</title>
        <authorList>
            <person name="Puginier C."/>
            <person name="Libourel C."/>
            <person name="Otte J."/>
            <person name="Skaloud P."/>
            <person name="Haon M."/>
            <person name="Grisel S."/>
            <person name="Petersen M."/>
            <person name="Berrin J.G."/>
            <person name="Delaux P.M."/>
            <person name="Dal Grande F."/>
            <person name="Keller J."/>
        </authorList>
    </citation>
    <scope>NUCLEOTIDE SEQUENCE [LARGE SCALE GENOMIC DNA]</scope>
    <source>
        <strain evidence="2 3">SAG 2523</strain>
    </source>
</reference>
<feature type="region of interest" description="Disordered" evidence="1">
    <location>
        <begin position="248"/>
        <end position="286"/>
    </location>
</feature>
<dbReference type="Gene3D" id="1.20.930.10">
    <property type="entry name" value="Conserved domain common to transcription factors TFIIS, elongin A, CRSP70"/>
    <property type="match status" value="1"/>
</dbReference>
<feature type="compositionally biased region" description="Basic and acidic residues" evidence="1">
    <location>
        <begin position="1"/>
        <end position="16"/>
    </location>
</feature>
<sequence length="325" mass="35892">MAEEGQHDREKMREELFGADSEGEEEEVEQQEEVDIGGSDYEVPPDQVQTEQPAQEGSLEEPQEVFEGRQEEGAAAYDSGQQEGGEYYEDQEGYQEEEAVEEAEEDEIAAMLKAGGRKKAYEKSYAQISAEVETFLAGMALQIFTRKALELSVLAIRMDIAAEEDVEANKLGQPALAKLKMLPHLHAKVAERKIHDVLMDAGILGCLKAWIEPMPGGHLPNSRCGRAVLKRAAMMSCGTRDERLRLRQQRKRKQQQQTEADAASELEGAASRKLKPGEPGFRWHAAVPQPARLDYLEQPESKVAISSQQASAGKSAGKPDRLGAN</sequence>
<dbReference type="PANTHER" id="PTHR47350:SF4">
    <property type="entry name" value="PROTEIN IWS1 HOMOLOG 1"/>
    <property type="match status" value="1"/>
</dbReference>
<evidence type="ECO:0000313" key="3">
    <source>
        <dbReference type="Proteomes" id="UP001485043"/>
    </source>
</evidence>
<proteinExistence type="predicted"/>
<feature type="compositionally biased region" description="Acidic residues" evidence="1">
    <location>
        <begin position="86"/>
        <end position="105"/>
    </location>
</feature>
<keyword evidence="3" id="KW-1185">Reference proteome</keyword>
<gene>
    <name evidence="2" type="ORF">WJX84_002869</name>
</gene>
<accession>A0AAW1T7W4</accession>
<evidence type="ECO:0000256" key="1">
    <source>
        <dbReference type="SAM" id="MobiDB-lite"/>
    </source>
</evidence>
<protein>
    <recommendedName>
        <fullName evidence="4">TFIIS N-terminal domain-containing protein</fullName>
    </recommendedName>
</protein>
<feature type="region of interest" description="Disordered" evidence="1">
    <location>
        <begin position="1"/>
        <end position="105"/>
    </location>
</feature>
<dbReference type="AlphaFoldDB" id="A0AAW1T7W4"/>
<dbReference type="InterPro" id="IPR035441">
    <property type="entry name" value="TFIIS/LEDGF_dom_sf"/>
</dbReference>
<name>A0AAW1T7W4_9CHLO</name>
<dbReference type="GO" id="GO:0009742">
    <property type="term" value="P:brassinosteroid mediated signaling pathway"/>
    <property type="evidence" value="ECO:0007669"/>
    <property type="project" value="InterPro"/>
</dbReference>
<dbReference type="InterPro" id="IPR044204">
    <property type="entry name" value="IWS1/2"/>
</dbReference>
<evidence type="ECO:0008006" key="4">
    <source>
        <dbReference type="Google" id="ProtNLM"/>
    </source>
</evidence>
<evidence type="ECO:0000313" key="2">
    <source>
        <dbReference type="EMBL" id="KAK9865132.1"/>
    </source>
</evidence>
<dbReference type="GO" id="GO:0032784">
    <property type="term" value="P:regulation of DNA-templated transcription elongation"/>
    <property type="evidence" value="ECO:0007669"/>
    <property type="project" value="InterPro"/>
</dbReference>
<comment type="caution">
    <text evidence="2">The sequence shown here is derived from an EMBL/GenBank/DDBJ whole genome shotgun (WGS) entry which is preliminary data.</text>
</comment>
<dbReference type="Proteomes" id="UP001485043">
    <property type="component" value="Unassembled WGS sequence"/>
</dbReference>
<organism evidence="2 3">
    <name type="scientific">Apatococcus fuscideae</name>
    <dbReference type="NCBI Taxonomy" id="2026836"/>
    <lineage>
        <taxon>Eukaryota</taxon>
        <taxon>Viridiplantae</taxon>
        <taxon>Chlorophyta</taxon>
        <taxon>core chlorophytes</taxon>
        <taxon>Trebouxiophyceae</taxon>
        <taxon>Chlorellales</taxon>
        <taxon>Chlorellaceae</taxon>
        <taxon>Apatococcus</taxon>
    </lineage>
</organism>
<dbReference type="EMBL" id="JALJOV010000279">
    <property type="protein sequence ID" value="KAK9865132.1"/>
    <property type="molecule type" value="Genomic_DNA"/>
</dbReference>